<accession>A0A2N2E331</accession>
<dbReference type="HAMAP" id="MF_01337_B">
    <property type="entry name" value="Ribosomal_uL18_B"/>
    <property type="match status" value="1"/>
</dbReference>
<comment type="function">
    <text evidence="7">This is one of the proteins that bind and probably mediate the attachment of the 5S RNA into the large ribosomal subunit, where it forms part of the central protuberance.</text>
</comment>
<evidence type="ECO:0000256" key="3">
    <source>
        <dbReference type="ARBA" id="ARBA00022884"/>
    </source>
</evidence>
<evidence type="ECO:0000256" key="1">
    <source>
        <dbReference type="ARBA" id="ARBA00007116"/>
    </source>
</evidence>
<dbReference type="Pfam" id="PF00861">
    <property type="entry name" value="Ribosomal_L18p"/>
    <property type="match status" value="1"/>
</dbReference>
<gene>
    <name evidence="7" type="primary">rplR</name>
    <name evidence="8" type="ORF">CVU83_00665</name>
</gene>
<dbReference type="Gene3D" id="3.30.420.100">
    <property type="match status" value="1"/>
</dbReference>
<comment type="caution">
    <text evidence="8">The sequence shown here is derived from an EMBL/GenBank/DDBJ whole genome shotgun (WGS) entry which is preliminary data.</text>
</comment>
<evidence type="ECO:0000313" key="9">
    <source>
        <dbReference type="Proteomes" id="UP000233325"/>
    </source>
</evidence>
<keyword evidence="3 7" id="KW-0694">RNA-binding</keyword>
<dbReference type="AlphaFoldDB" id="A0A2N2E331"/>
<dbReference type="InterPro" id="IPR057268">
    <property type="entry name" value="Ribosomal_L18"/>
</dbReference>
<evidence type="ECO:0000256" key="5">
    <source>
        <dbReference type="ARBA" id="ARBA00023274"/>
    </source>
</evidence>
<dbReference type="InterPro" id="IPR005484">
    <property type="entry name" value="Ribosomal_uL18_bac/plant/anim"/>
</dbReference>
<dbReference type="PANTHER" id="PTHR12899:SF3">
    <property type="entry name" value="LARGE RIBOSOMAL SUBUNIT PROTEIN UL18M"/>
    <property type="match status" value="1"/>
</dbReference>
<dbReference type="GO" id="GO:0003735">
    <property type="term" value="F:structural constituent of ribosome"/>
    <property type="evidence" value="ECO:0007669"/>
    <property type="project" value="InterPro"/>
</dbReference>
<keyword evidence="4 7" id="KW-0689">Ribosomal protein</keyword>
<keyword evidence="2 7" id="KW-0699">rRNA-binding</keyword>
<proteinExistence type="inferred from homology"/>
<dbReference type="SUPFAM" id="SSF53137">
    <property type="entry name" value="Translational machinery components"/>
    <property type="match status" value="1"/>
</dbReference>
<dbReference type="CDD" id="cd00432">
    <property type="entry name" value="Ribosomal_L18_L5e"/>
    <property type="match status" value="1"/>
</dbReference>
<dbReference type="GO" id="GO:0008097">
    <property type="term" value="F:5S rRNA binding"/>
    <property type="evidence" value="ECO:0007669"/>
    <property type="project" value="TreeGrafter"/>
</dbReference>
<keyword evidence="5 7" id="KW-0687">Ribonucleoprotein</keyword>
<dbReference type="InterPro" id="IPR004389">
    <property type="entry name" value="Ribosomal_uL18_bac-type"/>
</dbReference>
<dbReference type="NCBIfam" id="TIGR00060">
    <property type="entry name" value="L18_bact"/>
    <property type="match status" value="1"/>
</dbReference>
<organism evidence="8 9">
    <name type="scientific">Candidatus Falkowbacteria bacterium HGW-Falkowbacteria-2</name>
    <dbReference type="NCBI Taxonomy" id="2013769"/>
    <lineage>
        <taxon>Bacteria</taxon>
        <taxon>Candidatus Falkowiibacteriota</taxon>
    </lineage>
</organism>
<dbReference type="GO" id="GO:0006412">
    <property type="term" value="P:translation"/>
    <property type="evidence" value="ECO:0007669"/>
    <property type="project" value="UniProtKB-UniRule"/>
</dbReference>
<dbReference type="PANTHER" id="PTHR12899">
    <property type="entry name" value="39S RIBOSOMAL PROTEIN L18, MITOCHONDRIAL"/>
    <property type="match status" value="1"/>
</dbReference>
<evidence type="ECO:0000256" key="4">
    <source>
        <dbReference type="ARBA" id="ARBA00022980"/>
    </source>
</evidence>
<comment type="subunit">
    <text evidence="7">Part of the 50S ribosomal subunit; part of the 5S rRNA/L5/L18/L25 subcomplex. Contacts the 5S and 23S rRNAs.</text>
</comment>
<evidence type="ECO:0000256" key="7">
    <source>
        <dbReference type="HAMAP-Rule" id="MF_01337"/>
    </source>
</evidence>
<reference evidence="8 9" key="1">
    <citation type="journal article" date="2017" name="ISME J.">
        <title>Potential for microbial H2 and metal transformations associated with novel bacteria and archaea in deep terrestrial subsurface sediments.</title>
        <authorList>
            <person name="Hernsdorf A.W."/>
            <person name="Amano Y."/>
            <person name="Miyakawa K."/>
            <person name="Ise K."/>
            <person name="Suzuki Y."/>
            <person name="Anantharaman K."/>
            <person name="Probst A."/>
            <person name="Burstein D."/>
            <person name="Thomas B.C."/>
            <person name="Banfield J.F."/>
        </authorList>
    </citation>
    <scope>NUCLEOTIDE SEQUENCE [LARGE SCALE GENOMIC DNA]</scope>
    <source>
        <strain evidence="8">HGW-Falkowbacteria-2</strain>
    </source>
</reference>
<dbReference type="GO" id="GO:0005840">
    <property type="term" value="C:ribosome"/>
    <property type="evidence" value="ECO:0007669"/>
    <property type="project" value="UniProtKB-KW"/>
</dbReference>
<comment type="similarity">
    <text evidence="1 7">Belongs to the universal ribosomal protein uL18 family.</text>
</comment>
<evidence type="ECO:0000256" key="6">
    <source>
        <dbReference type="ARBA" id="ARBA00035197"/>
    </source>
</evidence>
<evidence type="ECO:0000313" key="8">
    <source>
        <dbReference type="EMBL" id="PKM89120.1"/>
    </source>
</evidence>
<dbReference type="Proteomes" id="UP000233325">
    <property type="component" value="Unassembled WGS sequence"/>
</dbReference>
<protein>
    <recommendedName>
        <fullName evidence="6 7">Large ribosomal subunit protein uL18</fullName>
    </recommendedName>
</protein>
<sequence length="119" mass="13114">MMNVIKKKKARVARRAGRVRAKINGSTERPRLSVFRSNRGMYLQLIDDALGRTLVSAHARELKDKGLSKTETASSLGKLIAEKAMKAGVTAIVFDRGAYRYHGRVKAVADGAREQGLVF</sequence>
<dbReference type="EMBL" id="PHAH01000005">
    <property type="protein sequence ID" value="PKM89120.1"/>
    <property type="molecule type" value="Genomic_DNA"/>
</dbReference>
<evidence type="ECO:0000256" key="2">
    <source>
        <dbReference type="ARBA" id="ARBA00022730"/>
    </source>
</evidence>
<dbReference type="GO" id="GO:0005737">
    <property type="term" value="C:cytoplasm"/>
    <property type="evidence" value="ECO:0007669"/>
    <property type="project" value="UniProtKB-ARBA"/>
</dbReference>
<name>A0A2N2E331_9BACT</name>
<dbReference type="GO" id="GO:1990904">
    <property type="term" value="C:ribonucleoprotein complex"/>
    <property type="evidence" value="ECO:0007669"/>
    <property type="project" value="UniProtKB-KW"/>
</dbReference>
<dbReference type="FunFam" id="3.30.420.100:FF:000001">
    <property type="entry name" value="50S ribosomal protein L18"/>
    <property type="match status" value="1"/>
</dbReference>